<proteinExistence type="predicted"/>
<reference evidence="1" key="2">
    <citation type="journal article" date="2015" name="Fish Shellfish Immunol.">
        <title>Early steps in the European eel (Anguilla anguilla)-Vibrio vulnificus interaction in the gills: Role of the RtxA13 toxin.</title>
        <authorList>
            <person name="Callol A."/>
            <person name="Pajuelo D."/>
            <person name="Ebbesson L."/>
            <person name="Teles M."/>
            <person name="MacKenzie S."/>
            <person name="Amaro C."/>
        </authorList>
    </citation>
    <scope>NUCLEOTIDE SEQUENCE</scope>
</reference>
<dbReference type="EMBL" id="GBXM01018580">
    <property type="protein sequence ID" value="JAH89997.1"/>
    <property type="molecule type" value="Transcribed_RNA"/>
</dbReference>
<dbReference type="AlphaFoldDB" id="A0A0E9WI18"/>
<sequence>MFIEQLLSPRFNPGDVCYVSLFMLKNCWGKWFKLCWAIYVLTYCT</sequence>
<accession>A0A0E9WI18</accession>
<evidence type="ECO:0000313" key="1">
    <source>
        <dbReference type="EMBL" id="JAH89997.1"/>
    </source>
</evidence>
<reference evidence="1" key="1">
    <citation type="submission" date="2014-11" db="EMBL/GenBank/DDBJ databases">
        <authorList>
            <person name="Amaro Gonzalez C."/>
        </authorList>
    </citation>
    <scope>NUCLEOTIDE SEQUENCE</scope>
</reference>
<name>A0A0E9WI18_ANGAN</name>
<organism evidence="1">
    <name type="scientific">Anguilla anguilla</name>
    <name type="common">European freshwater eel</name>
    <name type="synonym">Muraena anguilla</name>
    <dbReference type="NCBI Taxonomy" id="7936"/>
    <lineage>
        <taxon>Eukaryota</taxon>
        <taxon>Metazoa</taxon>
        <taxon>Chordata</taxon>
        <taxon>Craniata</taxon>
        <taxon>Vertebrata</taxon>
        <taxon>Euteleostomi</taxon>
        <taxon>Actinopterygii</taxon>
        <taxon>Neopterygii</taxon>
        <taxon>Teleostei</taxon>
        <taxon>Anguilliformes</taxon>
        <taxon>Anguillidae</taxon>
        <taxon>Anguilla</taxon>
    </lineage>
</organism>
<protein>
    <submittedName>
        <fullName evidence="1">Uncharacterized protein</fullName>
    </submittedName>
</protein>